<dbReference type="EMBL" id="JAADJZ010000006">
    <property type="protein sequence ID" value="KAF2873998.1"/>
    <property type="molecule type" value="Genomic_DNA"/>
</dbReference>
<keyword evidence="3" id="KW-1185">Reference proteome</keyword>
<evidence type="ECO:0000313" key="3">
    <source>
        <dbReference type="Proteomes" id="UP000481861"/>
    </source>
</evidence>
<accession>A0A7C8MB14</accession>
<comment type="caution">
    <text evidence="2">The sequence shown here is derived from an EMBL/GenBank/DDBJ whole genome shotgun (WGS) entry which is preliminary data.</text>
</comment>
<keyword evidence="1" id="KW-0812">Transmembrane</keyword>
<evidence type="ECO:0000313" key="2">
    <source>
        <dbReference type="EMBL" id="KAF2873998.1"/>
    </source>
</evidence>
<reference evidence="2 3" key="1">
    <citation type="submission" date="2020-01" db="EMBL/GenBank/DDBJ databases">
        <authorList>
            <consortium name="DOE Joint Genome Institute"/>
            <person name="Haridas S."/>
            <person name="Albert R."/>
            <person name="Binder M."/>
            <person name="Bloem J."/>
            <person name="Labutti K."/>
            <person name="Salamov A."/>
            <person name="Andreopoulos B."/>
            <person name="Baker S.E."/>
            <person name="Barry K."/>
            <person name="Bills G."/>
            <person name="Bluhm B.H."/>
            <person name="Cannon C."/>
            <person name="Castanera R."/>
            <person name="Culley D.E."/>
            <person name="Daum C."/>
            <person name="Ezra D."/>
            <person name="Gonzalez J.B."/>
            <person name="Henrissat B."/>
            <person name="Kuo A."/>
            <person name="Liang C."/>
            <person name="Lipzen A."/>
            <person name="Lutzoni F."/>
            <person name="Magnuson J."/>
            <person name="Mondo S."/>
            <person name="Nolan M."/>
            <person name="Ohm R."/>
            <person name="Pangilinan J."/>
            <person name="Park H.-J.H."/>
            <person name="Ramirez L."/>
            <person name="Alfaro M."/>
            <person name="Sun H."/>
            <person name="Tritt A."/>
            <person name="Yoshinaga Y."/>
            <person name="Zwiers L.-H.L."/>
            <person name="Turgeon B.G."/>
            <person name="Goodwin S.B."/>
            <person name="Spatafora J.W."/>
            <person name="Crous P.W."/>
            <person name="Grigoriev I.V."/>
        </authorList>
    </citation>
    <scope>NUCLEOTIDE SEQUENCE [LARGE SCALE GENOMIC DNA]</scope>
    <source>
        <strain evidence="2 3">CBS 611.86</strain>
    </source>
</reference>
<keyword evidence="1" id="KW-0472">Membrane</keyword>
<dbReference type="AlphaFoldDB" id="A0A7C8MB14"/>
<proteinExistence type="predicted"/>
<gene>
    <name evidence="2" type="ORF">BDV95DRAFT_319318</name>
</gene>
<evidence type="ECO:0000256" key="1">
    <source>
        <dbReference type="SAM" id="Phobius"/>
    </source>
</evidence>
<dbReference type="OrthoDB" id="47375at2759"/>
<keyword evidence="1" id="KW-1133">Transmembrane helix</keyword>
<organism evidence="2 3">
    <name type="scientific">Massariosphaeria phaeospora</name>
    <dbReference type="NCBI Taxonomy" id="100035"/>
    <lineage>
        <taxon>Eukaryota</taxon>
        <taxon>Fungi</taxon>
        <taxon>Dikarya</taxon>
        <taxon>Ascomycota</taxon>
        <taxon>Pezizomycotina</taxon>
        <taxon>Dothideomycetes</taxon>
        <taxon>Pleosporomycetidae</taxon>
        <taxon>Pleosporales</taxon>
        <taxon>Pleosporales incertae sedis</taxon>
        <taxon>Massariosphaeria</taxon>
    </lineage>
</organism>
<name>A0A7C8MB14_9PLEO</name>
<feature type="transmembrane region" description="Helical" evidence="1">
    <location>
        <begin position="12"/>
        <end position="33"/>
    </location>
</feature>
<sequence length="383" mass="42490">MPFLTAQGIRIIQVLVASTVVLALFFFTVSRLGSEPWKDSNLANHVKVPESISSPTLPFSARAPDPTPANATLDFQEIIYLSMPYRTDRQDALSLIAAVTGLKLTMIPGVKVEDMHPKAAPGHIGDNDMSGTAALGIWRAHANVWRYIIDNNIQSALVIEDDVDWDVNIKAIMGKLNWQLKYNNTIRWGADNVEKGWTEECPYGCDWDEIFVGSCGGKPNRARLDLHQVFPDPHAPALSALLPWAQKEMTTDWNLTESAGVRVVAPTFEPLCLMGYALTRLGAMRMLYHIGGWRPFGHPVDNEIAWRTAEGKISGYTMMPPAFAAWRVGGAQDSDNDAGMNAQAVQSKGSSAGESFFLKDSVRKSLNGFFEKDYWRDMEGERR</sequence>
<evidence type="ECO:0008006" key="4">
    <source>
        <dbReference type="Google" id="ProtNLM"/>
    </source>
</evidence>
<protein>
    <recommendedName>
        <fullName evidence="4">Glycosyltransferase family 25 protein</fullName>
    </recommendedName>
</protein>
<dbReference type="Proteomes" id="UP000481861">
    <property type="component" value="Unassembled WGS sequence"/>
</dbReference>